<name>A0A2Z6LWM8_TRISU</name>
<dbReference type="EMBL" id="DF973269">
    <property type="protein sequence ID" value="GAU23466.1"/>
    <property type="molecule type" value="Genomic_DNA"/>
</dbReference>
<dbReference type="PROSITE" id="PS51375">
    <property type="entry name" value="PPR"/>
    <property type="match status" value="8"/>
</dbReference>
<dbReference type="Pfam" id="PF01535">
    <property type="entry name" value="PPR"/>
    <property type="match status" value="1"/>
</dbReference>
<dbReference type="Pfam" id="PF23276">
    <property type="entry name" value="TPR_24"/>
    <property type="match status" value="1"/>
</dbReference>
<keyword evidence="7" id="KW-1185">Reference proteome</keyword>
<feature type="repeat" description="PPR" evidence="3">
    <location>
        <begin position="440"/>
        <end position="474"/>
    </location>
</feature>
<feature type="domain" description="Pentatricopeptide repeat-containing protein-mitochondrial" evidence="5">
    <location>
        <begin position="222"/>
        <end position="304"/>
    </location>
</feature>
<comment type="similarity">
    <text evidence="1">Belongs to the PPR family. P subfamily.</text>
</comment>
<dbReference type="AlphaFoldDB" id="A0A2Z6LWM8"/>
<dbReference type="InterPro" id="IPR002885">
    <property type="entry name" value="PPR_rpt"/>
</dbReference>
<evidence type="ECO:0000259" key="5">
    <source>
        <dbReference type="Pfam" id="PF23276"/>
    </source>
</evidence>
<feature type="region of interest" description="Disordered" evidence="4">
    <location>
        <begin position="80"/>
        <end position="105"/>
    </location>
</feature>
<dbReference type="PANTHER" id="PTHR47932">
    <property type="entry name" value="ATPASE EXPRESSION PROTEIN 3"/>
    <property type="match status" value="1"/>
</dbReference>
<accession>A0A2Z6LWM8</accession>
<dbReference type="InterPro" id="IPR011990">
    <property type="entry name" value="TPR-like_helical_dom_sf"/>
</dbReference>
<feature type="repeat" description="PPR" evidence="3">
    <location>
        <begin position="206"/>
        <end position="240"/>
    </location>
</feature>
<organism evidence="6 7">
    <name type="scientific">Trifolium subterraneum</name>
    <name type="common">Subterranean clover</name>
    <dbReference type="NCBI Taxonomy" id="3900"/>
    <lineage>
        <taxon>Eukaryota</taxon>
        <taxon>Viridiplantae</taxon>
        <taxon>Streptophyta</taxon>
        <taxon>Embryophyta</taxon>
        <taxon>Tracheophyta</taxon>
        <taxon>Spermatophyta</taxon>
        <taxon>Magnoliopsida</taxon>
        <taxon>eudicotyledons</taxon>
        <taxon>Gunneridae</taxon>
        <taxon>Pentapetalae</taxon>
        <taxon>rosids</taxon>
        <taxon>fabids</taxon>
        <taxon>Fabales</taxon>
        <taxon>Fabaceae</taxon>
        <taxon>Papilionoideae</taxon>
        <taxon>50 kb inversion clade</taxon>
        <taxon>NPAAA clade</taxon>
        <taxon>Hologalegina</taxon>
        <taxon>IRL clade</taxon>
        <taxon>Trifolieae</taxon>
        <taxon>Trifolium</taxon>
    </lineage>
</organism>
<keyword evidence="2" id="KW-0677">Repeat</keyword>
<reference evidence="7" key="1">
    <citation type="journal article" date="2017" name="Front. Plant Sci.">
        <title>Climate Clever Clovers: New Paradigm to Reduce the Environmental Footprint of Ruminants by Breeding Low Methanogenic Forages Utilizing Haplotype Variation.</title>
        <authorList>
            <person name="Kaur P."/>
            <person name="Appels R."/>
            <person name="Bayer P.E."/>
            <person name="Keeble-Gagnere G."/>
            <person name="Wang J."/>
            <person name="Hirakawa H."/>
            <person name="Shirasawa K."/>
            <person name="Vercoe P."/>
            <person name="Stefanova K."/>
            <person name="Durmic Z."/>
            <person name="Nichols P."/>
            <person name="Revell C."/>
            <person name="Isobe S.N."/>
            <person name="Edwards D."/>
            <person name="Erskine W."/>
        </authorList>
    </citation>
    <scope>NUCLEOTIDE SEQUENCE [LARGE SCALE GENOMIC DNA]</scope>
    <source>
        <strain evidence="7">cv. Daliak</strain>
    </source>
</reference>
<dbReference type="PANTHER" id="PTHR47932:SF44">
    <property type="entry name" value="MIOREX COMPLEX COMPONENT 1"/>
    <property type="match status" value="1"/>
</dbReference>
<proteinExistence type="inferred from homology"/>
<feature type="repeat" description="PPR" evidence="3">
    <location>
        <begin position="241"/>
        <end position="275"/>
    </location>
</feature>
<evidence type="ECO:0000256" key="4">
    <source>
        <dbReference type="SAM" id="MobiDB-lite"/>
    </source>
</evidence>
<evidence type="ECO:0000256" key="1">
    <source>
        <dbReference type="ARBA" id="ARBA00007626"/>
    </source>
</evidence>
<dbReference type="OrthoDB" id="185373at2759"/>
<dbReference type="Pfam" id="PF12854">
    <property type="entry name" value="PPR_1"/>
    <property type="match status" value="1"/>
</dbReference>
<dbReference type="Proteomes" id="UP000242715">
    <property type="component" value="Unassembled WGS sequence"/>
</dbReference>
<feature type="repeat" description="PPR" evidence="3">
    <location>
        <begin position="346"/>
        <end position="376"/>
    </location>
</feature>
<gene>
    <name evidence="6" type="ORF">TSUD_331640</name>
</gene>
<feature type="repeat" description="PPR" evidence="3">
    <location>
        <begin position="276"/>
        <end position="310"/>
    </location>
</feature>
<feature type="repeat" description="PPR" evidence="3">
    <location>
        <begin position="382"/>
        <end position="416"/>
    </location>
</feature>
<dbReference type="InterPro" id="IPR057027">
    <property type="entry name" value="TPR_mt"/>
</dbReference>
<feature type="repeat" description="PPR" evidence="3">
    <location>
        <begin position="475"/>
        <end position="505"/>
    </location>
</feature>
<evidence type="ECO:0000256" key="3">
    <source>
        <dbReference type="PROSITE-ProRule" id="PRU00708"/>
    </source>
</evidence>
<evidence type="ECO:0000313" key="7">
    <source>
        <dbReference type="Proteomes" id="UP000242715"/>
    </source>
</evidence>
<evidence type="ECO:0000313" key="6">
    <source>
        <dbReference type="EMBL" id="GAU23466.1"/>
    </source>
</evidence>
<evidence type="ECO:0000256" key="2">
    <source>
        <dbReference type="ARBA" id="ARBA00022737"/>
    </source>
</evidence>
<dbReference type="NCBIfam" id="TIGR00756">
    <property type="entry name" value="PPR"/>
    <property type="match status" value="8"/>
</dbReference>
<feature type="repeat" description="PPR" evidence="3">
    <location>
        <begin position="311"/>
        <end position="345"/>
    </location>
</feature>
<dbReference type="Gene3D" id="1.25.40.10">
    <property type="entry name" value="Tetratricopeptide repeat domain"/>
    <property type="match status" value="4"/>
</dbReference>
<protein>
    <recommendedName>
        <fullName evidence="5">Pentatricopeptide repeat-containing protein-mitochondrial domain-containing protein</fullName>
    </recommendedName>
</protein>
<dbReference type="Pfam" id="PF13041">
    <property type="entry name" value="PPR_2"/>
    <property type="match status" value="2"/>
</dbReference>
<sequence>MAILRLNHYLLGKTLASHFCVNNLSCIALNLCSVSGSYSATNFEVQSKGKFNTENLNEGFGKVGYGFSGELGFAASVNDNVEEEEDEDEDDEVEDEGEEKESSDIDESLEFISSFHGNDNNKNKQRENIARFEIDESEFRHPLVREVCRLVTLRSTWNPKFEEKLRHLLRSLKPRLVCAVLRSQVDERIALNFFYWADQQWRYRHDTIVYYTMLDILSKTKLCQGARRVLRLMRRRGIECSPEAFGYVMVSYSRAGKLRNALRVLTLMQKAGVEPDLSICNTAIYVLVKGTKLEKALRFLERMQVVGIEPDVVTYNCLIKGYCDLHRINDALELIAEMPSKGCPPDKVSYYTVMALLCKDRKVEEVKRLLESMVQNSDLIPDQVTYNTLIHTLSKHGHADDALAFLREAEDKGFHIDKIGDLDAALSVLDDMYLSNKHPDAITYTTLFDALGKKGRLDVATELIVKMLGKGLDPTPVTYRAVIHRFCQWGRVDDMMKLLEKMLARKPFKTVYNQVIEKLCDFGNLEEAEELIGKVLRTTSKLDAKTCHVLMESYLTKGMAISAYKVACQMFRRNLIPDLKLCEKVSKKLVLDGMSAEADNLMLRFVERGLQQNEMPL</sequence>